<organism evidence="1 2">
    <name type="scientific">Jiangella aurantiaca</name>
    <dbReference type="NCBI Taxonomy" id="2530373"/>
    <lineage>
        <taxon>Bacteria</taxon>
        <taxon>Bacillati</taxon>
        <taxon>Actinomycetota</taxon>
        <taxon>Actinomycetes</taxon>
        <taxon>Jiangellales</taxon>
        <taxon>Jiangellaceae</taxon>
        <taxon>Jiangella</taxon>
    </lineage>
</organism>
<name>A0A4V2YSL3_9ACTN</name>
<evidence type="ECO:0008006" key="3">
    <source>
        <dbReference type="Google" id="ProtNLM"/>
    </source>
</evidence>
<evidence type="ECO:0000313" key="2">
    <source>
        <dbReference type="Proteomes" id="UP000295217"/>
    </source>
</evidence>
<dbReference type="InterPro" id="IPR029068">
    <property type="entry name" value="Glyas_Bleomycin-R_OHBP_Dase"/>
</dbReference>
<gene>
    <name evidence="1" type="ORF">E1262_09905</name>
</gene>
<dbReference type="Proteomes" id="UP000295217">
    <property type="component" value="Unassembled WGS sequence"/>
</dbReference>
<dbReference type="AlphaFoldDB" id="A0A4V2YSL3"/>
<comment type="caution">
    <text evidence="1">The sequence shown here is derived from an EMBL/GenBank/DDBJ whole genome shotgun (WGS) entry which is preliminary data.</text>
</comment>
<dbReference type="SUPFAM" id="SSF54593">
    <property type="entry name" value="Glyoxalase/Bleomycin resistance protein/Dihydroxybiphenyl dioxygenase"/>
    <property type="match status" value="1"/>
</dbReference>
<dbReference type="EMBL" id="SMLB01000009">
    <property type="protein sequence ID" value="TDD70537.1"/>
    <property type="molecule type" value="Genomic_DNA"/>
</dbReference>
<keyword evidence="2" id="KW-1185">Reference proteome</keyword>
<proteinExistence type="predicted"/>
<sequence length="239" mass="25208">MTLTVHPVRHTPHADEWVRVVEALGGVVTGRDGDRVDLTLGHGRVAVVRASEPGAELGFEAPDLLAVTAECERNGLATVSADGRLEVTGPDGLRVHVDEHPPAAPPPGADPALSTLPLWYSPDVAGAAGVLDRLGLAVRIASHSGDWVDFVAPGGGFVAAHAADRPSVQLSFEYDGDVRPLAARLTAHGLAASVVDENYGLTVRLPDPDGTGNIWVNEVQTDLHGYRRADTREGRADRR</sequence>
<evidence type="ECO:0000313" key="1">
    <source>
        <dbReference type="EMBL" id="TDD70537.1"/>
    </source>
</evidence>
<accession>A0A4V2YSL3</accession>
<dbReference type="OrthoDB" id="3296095at2"/>
<dbReference type="RefSeq" id="WP_132102958.1">
    <property type="nucleotide sequence ID" value="NZ_SMLB01000009.1"/>
</dbReference>
<reference evidence="1 2" key="1">
    <citation type="submission" date="2019-02" db="EMBL/GenBank/DDBJ databases">
        <title>Draft genome sequences of novel Actinobacteria.</title>
        <authorList>
            <person name="Sahin N."/>
            <person name="Ay H."/>
            <person name="Saygin H."/>
        </authorList>
    </citation>
    <scope>NUCLEOTIDE SEQUENCE [LARGE SCALE GENOMIC DNA]</scope>
    <source>
        <strain evidence="1 2">8K307</strain>
    </source>
</reference>
<protein>
    <recommendedName>
        <fullName evidence="3">VOC family protein</fullName>
    </recommendedName>
</protein>